<evidence type="ECO:0000313" key="2">
    <source>
        <dbReference type="EMBL" id="JAR86935.1"/>
    </source>
</evidence>
<keyword evidence="1" id="KW-0472">Membrane</keyword>
<proteinExistence type="predicted"/>
<feature type="transmembrane region" description="Helical" evidence="1">
    <location>
        <begin position="178"/>
        <end position="198"/>
    </location>
</feature>
<keyword evidence="1" id="KW-0812">Transmembrane</keyword>
<organism evidence="2">
    <name type="scientific">Alectorobius mimon</name>
    <dbReference type="NCBI Taxonomy" id="360319"/>
    <lineage>
        <taxon>Eukaryota</taxon>
        <taxon>Metazoa</taxon>
        <taxon>Ecdysozoa</taxon>
        <taxon>Arthropoda</taxon>
        <taxon>Chelicerata</taxon>
        <taxon>Arachnida</taxon>
        <taxon>Acari</taxon>
        <taxon>Parasitiformes</taxon>
        <taxon>Ixodida</taxon>
        <taxon>Ixodoidea</taxon>
        <taxon>Argasidae</taxon>
        <taxon>Ornithodorinae</taxon>
        <taxon>Alectorobius</taxon>
    </lineage>
</organism>
<name>A0A147B992_9ACAR</name>
<reference evidence="2" key="1">
    <citation type="submission" date="2016-03" db="EMBL/GenBank/DDBJ databases">
        <title>Gut transcriptome analysis on engorged females of Ornithodoros mimon (Acari: Argasidae) and phylogenetic inferences of soft ticks.</title>
        <authorList>
            <person name="Landulfo G.A."/>
            <person name="Giovanni D."/>
            <person name="Carvalho E."/>
            <person name="Junqueira-de-Azevedo I."/>
            <person name="Patane J."/>
            <person name="Mendoca R."/>
            <person name="Barros-Battesti D."/>
        </authorList>
    </citation>
    <scope>NUCLEOTIDE SEQUENCE</scope>
    <source>
        <strain evidence="2">Females</strain>
        <tissue evidence="2">Gut</tissue>
    </source>
</reference>
<accession>A0A147B992</accession>
<protein>
    <submittedName>
        <fullName evidence="2">Uncharacterized protein</fullName>
    </submittedName>
</protein>
<feature type="non-terminal residue" evidence="2">
    <location>
        <position position="1"/>
    </location>
</feature>
<sequence>KNGVIQSQRHIVAYDENVRYWNMFNLYRCFHQDDIRMLSITVEGNTDFDKDIESMHDLREAYRKAVLKALGVFQTLRFTVFWLVPNQDRTGMSATGFVYPAPKRDGVTDVDTDVAIDNLRSVVEKGEFVFQVKPSFGTEPLTYKGVKVSSGSRGSGGSTAPAKTQITQGYTSGSMAGLGFAMLFLGVTLTAAALYVAIRVYPKNQINAILLQNQGP</sequence>
<keyword evidence="1" id="KW-1133">Transmembrane helix</keyword>
<dbReference type="AlphaFoldDB" id="A0A147B992"/>
<evidence type="ECO:0000256" key="1">
    <source>
        <dbReference type="SAM" id="Phobius"/>
    </source>
</evidence>
<dbReference type="EMBL" id="GEIB01001219">
    <property type="protein sequence ID" value="JAR86935.1"/>
    <property type="molecule type" value="Transcribed_RNA"/>
</dbReference>